<organism evidence="2 3">
    <name type="scientific">Spiroplasma melliferum</name>
    <dbReference type="NCBI Taxonomy" id="2134"/>
    <lineage>
        <taxon>Bacteria</taxon>
        <taxon>Bacillati</taxon>
        <taxon>Mycoplasmatota</taxon>
        <taxon>Mollicutes</taxon>
        <taxon>Entomoplasmatales</taxon>
        <taxon>Spiroplasmataceae</taxon>
        <taxon>Spiroplasma</taxon>
    </lineage>
</organism>
<feature type="compositionally biased region" description="Basic and acidic residues" evidence="1">
    <location>
        <begin position="363"/>
        <end position="381"/>
    </location>
</feature>
<dbReference type="EMBL" id="CP029202">
    <property type="protein sequence ID" value="QCO24403.1"/>
    <property type="molecule type" value="Genomic_DNA"/>
</dbReference>
<reference evidence="2 3" key="1">
    <citation type="submission" date="2018-05" db="EMBL/GenBank/DDBJ databases">
        <title>Compelete Genome Sequence of Spiroplasma melliferum.</title>
        <authorList>
            <person name="Davis R.E."/>
            <person name="Shao J.Y."/>
            <person name="Zhao Y."/>
            <person name="Gasparich G.E."/>
        </authorList>
    </citation>
    <scope>NUCLEOTIDE SEQUENCE [LARGE SCALE GENOMIC DNA]</scope>
    <source>
        <strain evidence="2 3">AS576</strain>
    </source>
</reference>
<evidence type="ECO:0000256" key="1">
    <source>
        <dbReference type="SAM" id="MobiDB-lite"/>
    </source>
</evidence>
<name>A0ABX5UAP3_SPIME</name>
<sequence length="425" mass="49594">MMSENKNHKIESYYNHDDAYPHLKHERKQHQKENEKIIFENNNKNNKNKSPLTSLCEVISPLYGKKLDGADEFKTNMSHSSKQQKENKPITSIKDVIDQQVSEKKAELAKMYVVEEHPVHLESTSIKDVIDQQVSEKKAELAKMYVVEEHPVHLESTSIKDVIDQQVSEKKAELAKIHITEEKIPSLDKTKIEPYFRKYDPVTNKEIIPSTLKTKNKLSEPTAQTVSFLLKPRKSGTNIFGDRTAELKVELEQIKEKIRNPMPEQNADAYEQTAMFEGIEEQREINEQIRKAVAEAYHIDDNFSEDMPLEQRCRLIQHNSTKAGAVRFKTLLNLQENNLNNQFLRRPKPLSQNTSGYHKKLHDLRNSDSEPEMEHVKEYHTNRNPYLSRMLEIEEQTAKEAEAKRRERIKTQINDIQTDNKNNNE</sequence>
<feature type="region of interest" description="Disordered" evidence="1">
    <location>
        <begin position="345"/>
        <end position="383"/>
    </location>
</feature>
<gene>
    <name evidence="2" type="ORF">SRED_002899</name>
</gene>
<accession>A0ABX5UAP3</accession>
<proteinExistence type="predicted"/>
<feature type="region of interest" description="Disordered" evidence="1">
    <location>
        <begin position="397"/>
        <end position="425"/>
    </location>
</feature>
<dbReference type="Proteomes" id="UP000298715">
    <property type="component" value="Chromosome"/>
</dbReference>
<evidence type="ECO:0000313" key="3">
    <source>
        <dbReference type="Proteomes" id="UP000298715"/>
    </source>
</evidence>
<feature type="compositionally biased region" description="Polar residues" evidence="1">
    <location>
        <begin position="411"/>
        <end position="425"/>
    </location>
</feature>
<feature type="region of interest" description="Disordered" evidence="1">
    <location>
        <begin position="1"/>
        <end position="20"/>
    </location>
</feature>
<protein>
    <submittedName>
        <fullName evidence="2">Uncharacterized protein</fullName>
    </submittedName>
</protein>
<evidence type="ECO:0000313" key="2">
    <source>
        <dbReference type="EMBL" id="QCO24403.1"/>
    </source>
</evidence>
<keyword evidence="3" id="KW-1185">Reference proteome</keyword>